<dbReference type="PANTHER" id="PTHR36049:SF3">
    <property type="match status" value="1"/>
</dbReference>
<protein>
    <recommendedName>
        <fullName evidence="4">DUF751 domain-containing protein</fullName>
    </recommendedName>
</protein>
<keyword evidence="3" id="KW-1185">Reference proteome</keyword>
<feature type="transmembrane region" description="Helical" evidence="1">
    <location>
        <begin position="14"/>
        <end position="31"/>
    </location>
</feature>
<organism evidence="2 3">
    <name type="scientific">Prochlorococcus marinus (strain MIT 9211)</name>
    <dbReference type="NCBI Taxonomy" id="93059"/>
    <lineage>
        <taxon>Bacteria</taxon>
        <taxon>Bacillati</taxon>
        <taxon>Cyanobacteriota</taxon>
        <taxon>Cyanophyceae</taxon>
        <taxon>Synechococcales</taxon>
        <taxon>Prochlorococcaceae</taxon>
        <taxon>Prochlorococcus</taxon>
    </lineage>
</organism>
<evidence type="ECO:0000256" key="1">
    <source>
        <dbReference type="SAM" id="Phobius"/>
    </source>
</evidence>
<dbReference type="InterPro" id="IPR008470">
    <property type="entry name" value="Uncharacterised_Ycf33"/>
</dbReference>
<gene>
    <name evidence="2" type="ordered locus">P9211_01261</name>
</gene>
<feature type="transmembrane region" description="Helical" evidence="1">
    <location>
        <begin position="38"/>
        <end position="58"/>
    </location>
</feature>
<keyword evidence="1" id="KW-0812">Transmembrane</keyword>
<dbReference type="AlphaFoldDB" id="A9BCW9"/>
<dbReference type="PANTHER" id="PTHR36049">
    <property type="entry name" value="TRANSMEMBRANE PROTEIN"/>
    <property type="match status" value="1"/>
</dbReference>
<sequence>MGEFFSNVSRYPKYLITIILGIFTAFLQPLIRRSKNPLTAIALIAAFISAAMTLYFVVKAMVFPSSMI</sequence>
<dbReference type="STRING" id="93059.P9211_01261"/>
<keyword evidence="1" id="KW-1133">Transmembrane helix</keyword>
<evidence type="ECO:0008006" key="4">
    <source>
        <dbReference type="Google" id="ProtNLM"/>
    </source>
</evidence>
<dbReference type="EMBL" id="CP000878">
    <property type="protein sequence ID" value="ABX08057.1"/>
    <property type="molecule type" value="Genomic_DNA"/>
</dbReference>
<dbReference type="eggNOG" id="ENOG5034734">
    <property type="taxonomic scope" value="Bacteria"/>
</dbReference>
<dbReference type="Proteomes" id="UP000000788">
    <property type="component" value="Chromosome"/>
</dbReference>
<dbReference type="KEGG" id="pmj:P9211_01261"/>
<reference evidence="2 3" key="1">
    <citation type="journal article" date="2007" name="PLoS Genet.">
        <title>Patterns and implications of gene gain and loss in the evolution of Prochlorococcus.</title>
        <authorList>
            <person name="Kettler G.C."/>
            <person name="Martiny A.C."/>
            <person name="Huang K."/>
            <person name="Zucker J."/>
            <person name="Coleman M.L."/>
            <person name="Rodrigue S."/>
            <person name="Chen F."/>
            <person name="Lapidus A."/>
            <person name="Ferriera S."/>
            <person name="Johnson J."/>
            <person name="Steglich C."/>
            <person name="Church G.M."/>
            <person name="Richardson P."/>
            <person name="Chisholm S.W."/>
        </authorList>
    </citation>
    <scope>NUCLEOTIDE SEQUENCE [LARGE SCALE GENOMIC DNA]</scope>
    <source>
        <strain evidence="3">MIT 9211</strain>
    </source>
</reference>
<accession>A9BCW9</accession>
<dbReference type="RefSeq" id="WP_012194682.1">
    <property type="nucleotide sequence ID" value="NC_009976.1"/>
</dbReference>
<evidence type="ECO:0000313" key="2">
    <source>
        <dbReference type="EMBL" id="ABX08057.1"/>
    </source>
</evidence>
<proteinExistence type="predicted"/>
<keyword evidence="1" id="KW-0472">Membrane</keyword>
<dbReference type="OrthoDB" id="489556at2"/>
<name>A9BCW9_PROM4</name>
<dbReference type="HOGENOM" id="CLU_189266_0_0_3"/>
<evidence type="ECO:0000313" key="3">
    <source>
        <dbReference type="Proteomes" id="UP000000788"/>
    </source>
</evidence>
<dbReference type="Pfam" id="PF05421">
    <property type="entry name" value="DUF751"/>
    <property type="match status" value="1"/>
</dbReference>